<sequence length="732" mass="82952">MKPVRNFTHTSTLKTDFVSLDKSIQSMDFTHILTMSDPNAATECLIQSLSLEISNHTVLKRTANCKRILKPWITPGLLRCMRNRDSLHKKHKQSPDNEVLKATYTRYRNFCIKILKKVKRQYDTNEISKAGRNTKLLWDTVKRVTNTTKITHPPTELLSSSETPSQSVNDVNAFFVNIGKHLAESIRNTNDNCPYSPPDPTNSVGSFVLLETNPEEIASTIRSLKANAAVGWDGISTTFLKRYSSLLTPILCHIFNLCFVNGTFPSSLKKAIIHPIFKGGDRSSFTNYRPIAVLPAISKILERLINSRLVSYLESNNLLSTNQFGFRKNKSTSDAALQLLSGIVDKLNQRKKCLTLFIDLAKAFDTVPIPCLLTKLERWGVRGTQLQLLKSYLSDRKQVVKIDNYLSDELPISYGVPQGSVLGPTLFLVFINELCNLQLSYSNITSFADDTAITFYADSWNNLQATAQSGFHHVFTWLISHSLTLNNSKTKLITFSLNSTTQPSTPITLKAHTCQINSSSCNCPTIESTDTTKYLGITLDKHLNFKAHITHLTSRVRKLIYLFKTLRRIANTSVIRTVYLAMCQSVLSYCITSWGGAAKTILKPLEVAQRAILKVATFRPMLFPTFDLYQKCKVLTVRQLFILYTVLQQHTKTPLTQTKSSSRRNYEICKVPFTRFTFTKRFLYYLGPFLYNKLNKTIPIHLSSYGICKKQITLFLTNKNYDETELLLPSLS</sequence>
<proteinExistence type="predicted"/>
<dbReference type="EMBL" id="JARGEI010000020">
    <property type="protein sequence ID" value="KAJ8713194.1"/>
    <property type="molecule type" value="Genomic_DNA"/>
</dbReference>
<keyword evidence="3" id="KW-1185">Reference proteome</keyword>
<organism evidence="2 3">
    <name type="scientific">Mythimna separata</name>
    <name type="common">Oriental armyworm</name>
    <name type="synonym">Pseudaletia separata</name>
    <dbReference type="NCBI Taxonomy" id="271217"/>
    <lineage>
        <taxon>Eukaryota</taxon>
        <taxon>Metazoa</taxon>
        <taxon>Ecdysozoa</taxon>
        <taxon>Arthropoda</taxon>
        <taxon>Hexapoda</taxon>
        <taxon>Insecta</taxon>
        <taxon>Pterygota</taxon>
        <taxon>Neoptera</taxon>
        <taxon>Endopterygota</taxon>
        <taxon>Lepidoptera</taxon>
        <taxon>Glossata</taxon>
        <taxon>Ditrysia</taxon>
        <taxon>Noctuoidea</taxon>
        <taxon>Noctuidae</taxon>
        <taxon>Noctuinae</taxon>
        <taxon>Hadenini</taxon>
        <taxon>Mythimna</taxon>
    </lineage>
</organism>
<dbReference type="GO" id="GO:0071897">
    <property type="term" value="P:DNA biosynthetic process"/>
    <property type="evidence" value="ECO:0007669"/>
    <property type="project" value="UniProtKB-ARBA"/>
</dbReference>
<evidence type="ECO:0000259" key="1">
    <source>
        <dbReference type="PROSITE" id="PS50878"/>
    </source>
</evidence>
<dbReference type="Pfam" id="PF00078">
    <property type="entry name" value="RVT_1"/>
    <property type="match status" value="1"/>
</dbReference>
<name>A0AAD8DQ06_MYTSE</name>
<comment type="caution">
    <text evidence="2">The sequence shown here is derived from an EMBL/GenBank/DDBJ whole genome shotgun (WGS) entry which is preliminary data.</text>
</comment>
<accession>A0AAD8DQ06</accession>
<dbReference type="CDD" id="cd01650">
    <property type="entry name" value="RT_nLTR_like"/>
    <property type="match status" value="1"/>
</dbReference>
<protein>
    <recommendedName>
        <fullName evidence="1">Reverse transcriptase domain-containing protein</fullName>
    </recommendedName>
</protein>
<dbReference type="InterPro" id="IPR043502">
    <property type="entry name" value="DNA/RNA_pol_sf"/>
</dbReference>
<reference evidence="2" key="1">
    <citation type="submission" date="2023-03" db="EMBL/GenBank/DDBJ databases">
        <title>Chromosome-level genomes of two armyworms, Mythimna separata and Mythimna loreyi, provide insights into the biosynthesis and reception of sex pheromones.</title>
        <authorList>
            <person name="Zhao H."/>
        </authorList>
    </citation>
    <scope>NUCLEOTIDE SEQUENCE</scope>
    <source>
        <strain evidence="2">BeijingLab</strain>
        <tissue evidence="2">Pupa</tissue>
    </source>
</reference>
<dbReference type="PROSITE" id="PS50878">
    <property type="entry name" value="RT_POL"/>
    <property type="match status" value="1"/>
</dbReference>
<dbReference type="InterPro" id="IPR000477">
    <property type="entry name" value="RT_dom"/>
</dbReference>
<evidence type="ECO:0000313" key="2">
    <source>
        <dbReference type="EMBL" id="KAJ8713194.1"/>
    </source>
</evidence>
<dbReference type="SUPFAM" id="SSF56672">
    <property type="entry name" value="DNA/RNA polymerases"/>
    <property type="match status" value="1"/>
</dbReference>
<dbReference type="Proteomes" id="UP001231518">
    <property type="component" value="Chromosome 4"/>
</dbReference>
<dbReference type="PANTHER" id="PTHR19446">
    <property type="entry name" value="REVERSE TRANSCRIPTASES"/>
    <property type="match status" value="1"/>
</dbReference>
<gene>
    <name evidence="2" type="ORF">PYW07_013564</name>
</gene>
<feature type="domain" description="Reverse transcriptase" evidence="1">
    <location>
        <begin position="257"/>
        <end position="539"/>
    </location>
</feature>
<evidence type="ECO:0000313" key="3">
    <source>
        <dbReference type="Proteomes" id="UP001231518"/>
    </source>
</evidence>
<dbReference type="AlphaFoldDB" id="A0AAD8DQ06"/>